<dbReference type="InterPro" id="IPR027491">
    <property type="entry name" value="Ribosomal_bL31_A"/>
</dbReference>
<comment type="function">
    <text evidence="7">Binds the 23S rRNA.</text>
</comment>
<evidence type="ECO:0000256" key="8">
    <source>
        <dbReference type="SAM" id="MobiDB-lite"/>
    </source>
</evidence>
<dbReference type="Proteomes" id="UP000050277">
    <property type="component" value="Unassembled WGS sequence"/>
</dbReference>
<reference evidence="9 10" key="1">
    <citation type="submission" date="2015-07" db="EMBL/GenBank/DDBJ databases">
        <title>Whole genome sequence of Herpetosiphon geysericola DSM 7119.</title>
        <authorList>
            <person name="Hemp J."/>
            <person name="Ward L.M."/>
            <person name="Pace L.A."/>
            <person name="Fischer W.W."/>
        </authorList>
    </citation>
    <scope>NUCLEOTIDE SEQUENCE [LARGE SCALE GENOMIC DNA]</scope>
    <source>
        <strain evidence="9 10">DSM 7119</strain>
    </source>
</reference>
<evidence type="ECO:0000256" key="3">
    <source>
        <dbReference type="ARBA" id="ARBA00022884"/>
    </source>
</evidence>
<evidence type="ECO:0000256" key="2">
    <source>
        <dbReference type="ARBA" id="ARBA00022730"/>
    </source>
</evidence>
<dbReference type="NCBIfam" id="TIGR00105">
    <property type="entry name" value="L31"/>
    <property type="match status" value="1"/>
</dbReference>
<evidence type="ECO:0000256" key="7">
    <source>
        <dbReference type="HAMAP-Rule" id="MF_00501"/>
    </source>
</evidence>
<evidence type="ECO:0000256" key="1">
    <source>
        <dbReference type="ARBA" id="ARBA00009296"/>
    </source>
</evidence>
<dbReference type="STRING" id="70996.SE18_15430"/>
<dbReference type="SUPFAM" id="SSF143800">
    <property type="entry name" value="L28p-like"/>
    <property type="match status" value="1"/>
</dbReference>
<keyword evidence="2 7" id="KW-0699">rRNA-binding</keyword>
<sequence length="105" mass="12182">MKKNIHPKYYPNAKIVVNGEEVLITGSTKPELRLDVWSGNHPFYTGEQRILDTAGQVDRFMKRLQSSQEKQSDAQRRREARAQQAPKKRSLYDEVYGEEPTSTEE</sequence>
<dbReference type="GO" id="GO:0006412">
    <property type="term" value="P:translation"/>
    <property type="evidence" value="ECO:0007669"/>
    <property type="project" value="UniProtKB-UniRule"/>
</dbReference>
<gene>
    <name evidence="7" type="primary">rpmE</name>
    <name evidence="9" type="ORF">SE18_15430</name>
</gene>
<dbReference type="GO" id="GO:0019843">
    <property type="term" value="F:rRNA binding"/>
    <property type="evidence" value="ECO:0007669"/>
    <property type="project" value="UniProtKB-KW"/>
</dbReference>
<dbReference type="EMBL" id="LGKP01000023">
    <property type="protein sequence ID" value="KPL85728.1"/>
    <property type="molecule type" value="Genomic_DNA"/>
</dbReference>
<organism evidence="9 10">
    <name type="scientific">Herpetosiphon geysericola</name>
    <dbReference type="NCBI Taxonomy" id="70996"/>
    <lineage>
        <taxon>Bacteria</taxon>
        <taxon>Bacillati</taxon>
        <taxon>Chloroflexota</taxon>
        <taxon>Chloroflexia</taxon>
        <taxon>Herpetosiphonales</taxon>
        <taxon>Herpetosiphonaceae</taxon>
        <taxon>Herpetosiphon</taxon>
    </lineage>
</organism>
<protein>
    <recommendedName>
        <fullName evidence="6 7">Large ribosomal subunit protein bL31</fullName>
    </recommendedName>
</protein>
<evidence type="ECO:0000313" key="10">
    <source>
        <dbReference type="Proteomes" id="UP000050277"/>
    </source>
</evidence>
<dbReference type="GO" id="GO:0003735">
    <property type="term" value="F:structural constituent of ribosome"/>
    <property type="evidence" value="ECO:0007669"/>
    <property type="project" value="InterPro"/>
</dbReference>
<evidence type="ECO:0000313" key="9">
    <source>
        <dbReference type="EMBL" id="KPL85728.1"/>
    </source>
</evidence>
<feature type="compositionally biased region" description="Acidic residues" evidence="8">
    <location>
        <begin position="95"/>
        <end position="105"/>
    </location>
</feature>
<dbReference type="Pfam" id="PF01197">
    <property type="entry name" value="Ribosomal_L31"/>
    <property type="match status" value="1"/>
</dbReference>
<keyword evidence="10" id="KW-1185">Reference proteome</keyword>
<comment type="caution">
    <text evidence="9">The sequence shown here is derived from an EMBL/GenBank/DDBJ whole genome shotgun (WGS) entry which is preliminary data.</text>
</comment>
<evidence type="ECO:0000256" key="5">
    <source>
        <dbReference type="ARBA" id="ARBA00023274"/>
    </source>
</evidence>
<comment type="caution">
    <text evidence="7">Lacks conserved residue(s) required for the propagation of feature annotation.</text>
</comment>
<dbReference type="GO" id="GO:1990904">
    <property type="term" value="C:ribonucleoprotein complex"/>
    <property type="evidence" value="ECO:0007669"/>
    <property type="project" value="UniProtKB-KW"/>
</dbReference>
<dbReference type="PANTHER" id="PTHR33280:SF1">
    <property type="entry name" value="LARGE RIBOSOMAL SUBUNIT PROTEIN BL31C"/>
    <property type="match status" value="1"/>
</dbReference>
<dbReference type="AlphaFoldDB" id="A0A0P6XSA5"/>
<dbReference type="HAMAP" id="MF_00501">
    <property type="entry name" value="Ribosomal_bL31_1"/>
    <property type="match status" value="1"/>
</dbReference>
<feature type="region of interest" description="Disordered" evidence="8">
    <location>
        <begin position="63"/>
        <end position="105"/>
    </location>
</feature>
<dbReference type="RefSeq" id="WP_054535363.1">
    <property type="nucleotide sequence ID" value="NZ_LGKP01000023.1"/>
</dbReference>
<evidence type="ECO:0000256" key="6">
    <source>
        <dbReference type="ARBA" id="ARBA00035687"/>
    </source>
</evidence>
<dbReference type="PRINTS" id="PR01249">
    <property type="entry name" value="RIBOSOMALL31"/>
</dbReference>
<dbReference type="InterPro" id="IPR034704">
    <property type="entry name" value="Ribosomal_bL28/bL31-like_sf"/>
</dbReference>
<dbReference type="InterPro" id="IPR042105">
    <property type="entry name" value="Ribosomal_bL31_sf"/>
</dbReference>
<proteinExistence type="inferred from homology"/>
<dbReference type="NCBIfam" id="NF001809">
    <property type="entry name" value="PRK00528.1"/>
    <property type="match status" value="1"/>
</dbReference>
<dbReference type="Gene3D" id="4.10.830.30">
    <property type="entry name" value="Ribosomal protein L31"/>
    <property type="match status" value="1"/>
</dbReference>
<accession>A0A0P6XSA5</accession>
<comment type="subunit">
    <text evidence="7">Part of the 50S ribosomal subunit.</text>
</comment>
<feature type="compositionally biased region" description="Basic and acidic residues" evidence="8">
    <location>
        <begin position="70"/>
        <end position="81"/>
    </location>
</feature>
<keyword evidence="5 7" id="KW-0687">Ribonucleoprotein</keyword>
<evidence type="ECO:0000256" key="4">
    <source>
        <dbReference type="ARBA" id="ARBA00022980"/>
    </source>
</evidence>
<dbReference type="GO" id="GO:0005840">
    <property type="term" value="C:ribosome"/>
    <property type="evidence" value="ECO:0007669"/>
    <property type="project" value="UniProtKB-KW"/>
</dbReference>
<dbReference type="PANTHER" id="PTHR33280">
    <property type="entry name" value="50S RIBOSOMAL PROTEIN L31, CHLOROPLASTIC"/>
    <property type="match status" value="1"/>
</dbReference>
<dbReference type="OrthoDB" id="9803251at2"/>
<dbReference type="PROSITE" id="PS01143">
    <property type="entry name" value="RIBOSOMAL_L31"/>
    <property type="match status" value="1"/>
</dbReference>
<comment type="similarity">
    <text evidence="1 7">Belongs to the bacterial ribosomal protein bL31 family. Type A subfamily.</text>
</comment>
<name>A0A0P6XSA5_9CHLR</name>
<dbReference type="InterPro" id="IPR002150">
    <property type="entry name" value="Ribosomal_bL31"/>
</dbReference>
<keyword evidence="3 7" id="KW-0694">RNA-binding</keyword>
<dbReference type="PATRIC" id="fig|70996.4.peg.3110"/>
<keyword evidence="4 7" id="KW-0689">Ribosomal protein</keyword>